<feature type="compositionally biased region" description="Pro residues" evidence="1">
    <location>
        <begin position="1"/>
        <end position="10"/>
    </location>
</feature>
<dbReference type="AlphaFoldDB" id="A0AAW2U2X0"/>
<dbReference type="EMBL" id="JACGWN010000013">
    <property type="protein sequence ID" value="KAL0411192.1"/>
    <property type="molecule type" value="Genomic_DNA"/>
</dbReference>
<reference evidence="2" key="1">
    <citation type="submission" date="2020-06" db="EMBL/GenBank/DDBJ databases">
        <authorList>
            <person name="Li T."/>
            <person name="Hu X."/>
            <person name="Zhang T."/>
            <person name="Song X."/>
            <person name="Zhang H."/>
            <person name="Dai N."/>
            <person name="Sheng W."/>
            <person name="Hou X."/>
            <person name="Wei L."/>
        </authorList>
    </citation>
    <scope>NUCLEOTIDE SEQUENCE</scope>
    <source>
        <strain evidence="2">KEN1</strain>
        <tissue evidence="2">Leaf</tissue>
    </source>
</reference>
<evidence type="ECO:0000313" key="2">
    <source>
        <dbReference type="EMBL" id="KAL0411192.1"/>
    </source>
</evidence>
<feature type="region of interest" description="Disordered" evidence="1">
    <location>
        <begin position="1"/>
        <end position="54"/>
    </location>
</feature>
<organism evidence="2">
    <name type="scientific">Sesamum latifolium</name>
    <dbReference type="NCBI Taxonomy" id="2727402"/>
    <lineage>
        <taxon>Eukaryota</taxon>
        <taxon>Viridiplantae</taxon>
        <taxon>Streptophyta</taxon>
        <taxon>Embryophyta</taxon>
        <taxon>Tracheophyta</taxon>
        <taxon>Spermatophyta</taxon>
        <taxon>Magnoliopsida</taxon>
        <taxon>eudicotyledons</taxon>
        <taxon>Gunneridae</taxon>
        <taxon>Pentapetalae</taxon>
        <taxon>asterids</taxon>
        <taxon>lamiids</taxon>
        <taxon>Lamiales</taxon>
        <taxon>Pedaliaceae</taxon>
        <taxon>Sesamum</taxon>
    </lineage>
</organism>
<accession>A0AAW2U2X0</accession>
<protein>
    <submittedName>
        <fullName evidence="2">Uncharacterized protein</fullName>
    </submittedName>
</protein>
<name>A0AAW2U2X0_9LAMI</name>
<comment type="caution">
    <text evidence="2">The sequence shown here is derived from an EMBL/GenBank/DDBJ whole genome shotgun (WGS) entry which is preliminary data.</text>
</comment>
<reference evidence="2" key="2">
    <citation type="journal article" date="2024" name="Plant">
        <title>Genomic evolution and insights into agronomic trait innovations of Sesamum species.</title>
        <authorList>
            <person name="Miao H."/>
            <person name="Wang L."/>
            <person name="Qu L."/>
            <person name="Liu H."/>
            <person name="Sun Y."/>
            <person name="Le M."/>
            <person name="Wang Q."/>
            <person name="Wei S."/>
            <person name="Zheng Y."/>
            <person name="Lin W."/>
            <person name="Duan Y."/>
            <person name="Cao H."/>
            <person name="Xiong S."/>
            <person name="Wang X."/>
            <person name="Wei L."/>
            <person name="Li C."/>
            <person name="Ma Q."/>
            <person name="Ju M."/>
            <person name="Zhao R."/>
            <person name="Li G."/>
            <person name="Mu C."/>
            <person name="Tian Q."/>
            <person name="Mei H."/>
            <person name="Zhang T."/>
            <person name="Gao T."/>
            <person name="Zhang H."/>
        </authorList>
    </citation>
    <scope>NUCLEOTIDE SEQUENCE</scope>
    <source>
        <strain evidence="2">KEN1</strain>
    </source>
</reference>
<proteinExistence type="predicted"/>
<sequence length="69" mass="7058">MTTGAPPPPGQGRRGQGCGRGRGRGPPSAPRDEPTNVAQAPLPPPSTEAVSQPRRFLLTPAQWVSCSGG</sequence>
<evidence type="ECO:0000256" key="1">
    <source>
        <dbReference type="SAM" id="MobiDB-lite"/>
    </source>
</evidence>
<gene>
    <name evidence="2" type="ORF">Slati_3708900</name>
</gene>